<dbReference type="OrthoDB" id="7877430at2"/>
<protein>
    <submittedName>
        <fullName evidence="3">Hemolysin-type calcium-binding repeat-containing protein</fullName>
    </submittedName>
</protein>
<dbReference type="PRINTS" id="PR00313">
    <property type="entry name" value="CABNDNGRPT"/>
</dbReference>
<dbReference type="GO" id="GO:0005509">
    <property type="term" value="F:calcium ion binding"/>
    <property type="evidence" value="ECO:0007669"/>
    <property type="project" value="InterPro"/>
</dbReference>
<organism evidence="3 4">
    <name type="scientific">Gemmobacter aquatilis</name>
    <dbReference type="NCBI Taxonomy" id="933059"/>
    <lineage>
        <taxon>Bacteria</taxon>
        <taxon>Pseudomonadati</taxon>
        <taxon>Pseudomonadota</taxon>
        <taxon>Alphaproteobacteria</taxon>
        <taxon>Rhodobacterales</taxon>
        <taxon>Paracoccaceae</taxon>
        <taxon>Gemmobacter</taxon>
    </lineage>
</organism>
<sequence length="297" mass="30760">MPNVVFPSPSDSSPWLLFEALRVMISFIDIASETPHRITGTASNGWSFGLTGSGFQIGPGSVIGQDFIVGGTLDTLTVTYSPSVFNPPYKITFTNLGMDMADLLAAASALSSLTLKSFLGGFDWNITLNGSDDMLRDPAIDVYSLSLLGDDTIHANGGDDHLFASDGADQLFGGRGADSLLGGRGNDWINGDEGADVLNGGENRDILTGGAGADILTGGLGGDRLIGGQGIDIFVFARGDGADIISNFQDGTDQLDLRGVGAFTIEDGARGAVITYGQSSIELIGISAANLNGHDFL</sequence>
<dbReference type="Pfam" id="PF00353">
    <property type="entry name" value="HemolysinCabind"/>
    <property type="match status" value="2"/>
</dbReference>
<dbReference type="PANTHER" id="PTHR38340">
    <property type="entry name" value="S-LAYER PROTEIN"/>
    <property type="match status" value="1"/>
</dbReference>
<dbReference type="SUPFAM" id="SSF51120">
    <property type="entry name" value="beta-Roll"/>
    <property type="match status" value="1"/>
</dbReference>
<dbReference type="InterPro" id="IPR018511">
    <property type="entry name" value="Hemolysin-typ_Ca-bd_CS"/>
</dbReference>
<gene>
    <name evidence="3" type="ORF">SAMN04488103_1222</name>
</gene>
<proteinExistence type="predicted"/>
<dbReference type="GO" id="GO:0005576">
    <property type="term" value="C:extracellular region"/>
    <property type="evidence" value="ECO:0007669"/>
    <property type="project" value="UniProtKB-SubCell"/>
</dbReference>
<dbReference type="RefSeq" id="WP_139201635.1">
    <property type="nucleotide sequence ID" value="NZ_FOCE01000022.1"/>
</dbReference>
<dbReference type="InterPro" id="IPR011049">
    <property type="entry name" value="Serralysin-like_metalloprot_C"/>
</dbReference>
<dbReference type="Gene3D" id="2.150.10.10">
    <property type="entry name" value="Serralysin-like metalloprotease, C-terminal"/>
    <property type="match status" value="2"/>
</dbReference>
<name>A0A1H8NP29_9RHOB</name>
<dbReference type="STRING" id="933059.SAMN04488103_1222"/>
<keyword evidence="2" id="KW-0964">Secreted</keyword>
<evidence type="ECO:0000313" key="4">
    <source>
        <dbReference type="Proteomes" id="UP000198761"/>
    </source>
</evidence>
<keyword evidence="4" id="KW-1185">Reference proteome</keyword>
<dbReference type="AlphaFoldDB" id="A0A1H8NP29"/>
<dbReference type="EMBL" id="FOCE01000022">
    <property type="protein sequence ID" value="SEO31346.1"/>
    <property type="molecule type" value="Genomic_DNA"/>
</dbReference>
<dbReference type="InterPro" id="IPR001343">
    <property type="entry name" value="Hemolysn_Ca-bd"/>
</dbReference>
<reference evidence="3 4" key="1">
    <citation type="submission" date="2016-10" db="EMBL/GenBank/DDBJ databases">
        <authorList>
            <person name="de Groot N.N."/>
        </authorList>
    </citation>
    <scope>NUCLEOTIDE SEQUENCE [LARGE SCALE GENOMIC DNA]</scope>
    <source>
        <strain evidence="3 4">DSM 3857</strain>
    </source>
</reference>
<dbReference type="Proteomes" id="UP000198761">
    <property type="component" value="Unassembled WGS sequence"/>
</dbReference>
<accession>A0A1H8NP29</accession>
<evidence type="ECO:0000313" key="3">
    <source>
        <dbReference type="EMBL" id="SEO31346.1"/>
    </source>
</evidence>
<evidence type="ECO:0000256" key="1">
    <source>
        <dbReference type="ARBA" id="ARBA00004613"/>
    </source>
</evidence>
<dbReference type="InterPro" id="IPR050557">
    <property type="entry name" value="RTX_toxin/Mannuronan_C5-epim"/>
</dbReference>
<dbReference type="PANTHER" id="PTHR38340:SF1">
    <property type="entry name" value="S-LAYER PROTEIN"/>
    <property type="match status" value="1"/>
</dbReference>
<dbReference type="PROSITE" id="PS00330">
    <property type="entry name" value="HEMOLYSIN_CALCIUM"/>
    <property type="match status" value="2"/>
</dbReference>
<evidence type="ECO:0000256" key="2">
    <source>
        <dbReference type="ARBA" id="ARBA00022525"/>
    </source>
</evidence>
<comment type="subcellular location">
    <subcellularLocation>
        <location evidence="1">Secreted</location>
    </subcellularLocation>
</comment>